<dbReference type="Proteomes" id="UP000002715">
    <property type="component" value="Chromosome"/>
</dbReference>
<accession>Q31A65</accession>
<organism evidence="2 3">
    <name type="scientific">Prochlorococcus marinus (strain MIT 9312)</name>
    <dbReference type="NCBI Taxonomy" id="74546"/>
    <lineage>
        <taxon>Bacteria</taxon>
        <taxon>Bacillati</taxon>
        <taxon>Cyanobacteriota</taxon>
        <taxon>Cyanophyceae</taxon>
        <taxon>Synechococcales</taxon>
        <taxon>Prochlorococcaceae</taxon>
        <taxon>Prochlorococcus</taxon>
    </lineage>
</organism>
<keyword evidence="1" id="KW-1133">Transmembrane helix</keyword>
<keyword evidence="1" id="KW-0812">Transmembrane</keyword>
<keyword evidence="1" id="KW-0472">Membrane</keyword>
<dbReference type="STRING" id="74546.PMT9312_1171"/>
<name>Q31A65_PROM9</name>
<dbReference type="EMBL" id="CP000111">
    <property type="protein sequence ID" value="ABB50230.1"/>
    <property type="molecule type" value="Genomic_DNA"/>
</dbReference>
<evidence type="ECO:0000313" key="2">
    <source>
        <dbReference type="EMBL" id="ABB50230.1"/>
    </source>
</evidence>
<sequence length="225" mass="25456">MGYRSLCNTKKTTRGTKSSGRYRKLVIYNLELFKCLGRVEGQLLINDFIFNMSLNKIFEKKNGYSISELSVVLAIFGGLIFLGQFVYQDIVRKARQAVAATYVDQVLTTAHASIIQNDYLPEGWEEIGDIPSGPLESCEKYNSDCSGEIKVIQKGNYLIGMYSNDSELRVSAWRFSNEGSTSRNMSVFGCVSKNGSRSIYKWGKNEYYQGPGWHMQSNPWNACSY</sequence>
<gene>
    <name evidence="2" type="ordered locus">PMT9312_1171</name>
</gene>
<evidence type="ECO:0000313" key="3">
    <source>
        <dbReference type="Proteomes" id="UP000002715"/>
    </source>
</evidence>
<dbReference type="AlphaFoldDB" id="Q31A65"/>
<feature type="transmembrane region" description="Helical" evidence="1">
    <location>
        <begin position="66"/>
        <end position="87"/>
    </location>
</feature>
<reference evidence="3" key="1">
    <citation type="submission" date="2005-07" db="EMBL/GenBank/DDBJ databases">
        <title>Complete sequence of Prochlorococcus marinus str. MIT 9312.</title>
        <authorList>
            <consortium name="US DOE Joint Genome Institute"/>
            <person name="Copeland A."/>
            <person name="Lucas S."/>
            <person name="Lapidus A."/>
            <person name="Barry K."/>
            <person name="Detter J.C."/>
            <person name="Glavina T."/>
            <person name="Hammon N."/>
            <person name="Israni S."/>
            <person name="Pitluck S."/>
            <person name="Thiel J."/>
            <person name="Schmutz J."/>
            <person name="Larimer F."/>
            <person name="Land M."/>
            <person name="Kyrpides N."/>
            <person name="Lykidis A."/>
            <person name="Richardson P."/>
        </authorList>
    </citation>
    <scope>NUCLEOTIDE SEQUENCE [LARGE SCALE GENOMIC DNA]</scope>
    <source>
        <strain evidence="3">MIT 9312</strain>
    </source>
</reference>
<dbReference type="InterPro" id="IPR045584">
    <property type="entry name" value="Pilin-like"/>
</dbReference>
<evidence type="ECO:0000256" key="1">
    <source>
        <dbReference type="SAM" id="Phobius"/>
    </source>
</evidence>
<dbReference type="SUPFAM" id="SSF54523">
    <property type="entry name" value="Pili subunits"/>
    <property type="match status" value="1"/>
</dbReference>
<protein>
    <submittedName>
        <fullName evidence="2">Uncharacterized protein</fullName>
    </submittedName>
</protein>
<dbReference type="HOGENOM" id="CLU_1229013_0_0_3"/>
<proteinExistence type="predicted"/>
<dbReference type="KEGG" id="pmi:PMT9312_1171"/>